<accession>A0A4P9ZEH9</accession>
<keyword evidence="3 5" id="KW-0863">Zinc-finger</keyword>
<name>A0A4P9ZEH9_9ASCO</name>
<proteinExistence type="predicted"/>
<feature type="compositionally biased region" description="Polar residues" evidence="6">
    <location>
        <begin position="26"/>
        <end position="47"/>
    </location>
</feature>
<keyword evidence="2" id="KW-0677">Repeat</keyword>
<gene>
    <name evidence="8" type="ORF">METBISCDRAFT_22639</name>
</gene>
<evidence type="ECO:0000313" key="9">
    <source>
        <dbReference type="Proteomes" id="UP000268321"/>
    </source>
</evidence>
<evidence type="ECO:0000256" key="2">
    <source>
        <dbReference type="ARBA" id="ARBA00022737"/>
    </source>
</evidence>
<evidence type="ECO:0000256" key="5">
    <source>
        <dbReference type="PROSITE-ProRule" id="PRU00723"/>
    </source>
</evidence>
<dbReference type="SUPFAM" id="SSF90229">
    <property type="entry name" value="CCCH zinc finger"/>
    <property type="match status" value="1"/>
</dbReference>
<reference evidence="9" key="1">
    <citation type="journal article" date="2018" name="Nat. Microbiol.">
        <title>Leveraging single-cell genomics to expand the fungal tree of life.</title>
        <authorList>
            <person name="Ahrendt S.R."/>
            <person name="Quandt C.A."/>
            <person name="Ciobanu D."/>
            <person name="Clum A."/>
            <person name="Salamov A."/>
            <person name="Andreopoulos B."/>
            <person name="Cheng J.F."/>
            <person name="Woyke T."/>
            <person name="Pelin A."/>
            <person name="Henrissat B."/>
            <person name="Reynolds N.K."/>
            <person name="Benny G.L."/>
            <person name="Smith M.E."/>
            <person name="James T.Y."/>
            <person name="Grigoriev I.V."/>
        </authorList>
    </citation>
    <scope>NUCLEOTIDE SEQUENCE [LARGE SCALE GENOMIC DNA]</scope>
    <source>
        <strain evidence="9">Baker2002</strain>
    </source>
</reference>
<dbReference type="PANTHER" id="PTHR11224">
    <property type="entry name" value="MAKORIN-RELATED"/>
    <property type="match status" value="1"/>
</dbReference>
<feature type="compositionally biased region" description="Basic and acidic residues" evidence="6">
    <location>
        <begin position="1"/>
        <end position="19"/>
    </location>
</feature>
<keyword evidence="9" id="KW-1185">Reference proteome</keyword>
<evidence type="ECO:0000256" key="6">
    <source>
        <dbReference type="SAM" id="MobiDB-lite"/>
    </source>
</evidence>
<dbReference type="InterPro" id="IPR000571">
    <property type="entry name" value="Znf_CCCH"/>
</dbReference>
<dbReference type="Gene3D" id="2.30.30.1190">
    <property type="match status" value="1"/>
</dbReference>
<evidence type="ECO:0000313" key="8">
    <source>
        <dbReference type="EMBL" id="RKP31208.1"/>
    </source>
</evidence>
<dbReference type="EMBL" id="ML004445">
    <property type="protein sequence ID" value="RKP31208.1"/>
    <property type="molecule type" value="Genomic_DNA"/>
</dbReference>
<evidence type="ECO:0000256" key="4">
    <source>
        <dbReference type="ARBA" id="ARBA00022833"/>
    </source>
</evidence>
<dbReference type="OrthoDB" id="411372at2759"/>
<dbReference type="Pfam" id="PF14608">
    <property type="entry name" value="zf-CCCH_2"/>
    <property type="match status" value="1"/>
</dbReference>
<dbReference type="InterPro" id="IPR041367">
    <property type="entry name" value="Znf-CCCH_4"/>
</dbReference>
<evidence type="ECO:0000259" key="7">
    <source>
        <dbReference type="PROSITE" id="PS50103"/>
    </source>
</evidence>
<dbReference type="Pfam" id="PF18044">
    <property type="entry name" value="zf-CCCH_4"/>
    <property type="match status" value="1"/>
</dbReference>
<dbReference type="InterPro" id="IPR036855">
    <property type="entry name" value="Znf_CCCH_sf"/>
</dbReference>
<feature type="zinc finger region" description="C3H1-type" evidence="5">
    <location>
        <begin position="83"/>
        <end position="105"/>
    </location>
</feature>
<sequence>MLERPHEKLHPSSRKDHPKGCRNHNLDLSNSGPPGNTTSPSTQTSKNLSHVPCKFFKQGICLAGRSCPFSHDLDSPTGADKLPCKYFQKGNCKFGVKCALAHYFPDGTRINKTLLSRKRSSNRSEISTHLASETAAAAASDRAISANTSNCRTSPGPCLALADPIDISPGTRYARTVSWSSMPGTVRTARLGIYFDLHAAPVDAYGAGDWLGRLSFHISPTLITNNTLYAGFHQSPERLTVFEKYPYEMSPFNAGHVDRNAFKLGFGDMSAMGRKPASAVSLASTDPGTAVSSSPLYVFGQFVDDAVADDARDDEEPFFEDYVPASLGNLILTPQEQQRRYSRSQSGILLMRPHVSKAPDCKGWPMVAEQNDSVFLMD</sequence>
<feature type="zinc finger region" description="C3H1-type" evidence="5">
    <location>
        <begin position="47"/>
        <end position="74"/>
    </location>
</feature>
<dbReference type="AlphaFoldDB" id="A0A4P9ZEH9"/>
<feature type="domain" description="C3H1-type" evidence="7">
    <location>
        <begin position="47"/>
        <end position="74"/>
    </location>
</feature>
<dbReference type="PROSITE" id="PS50103">
    <property type="entry name" value="ZF_C3H1"/>
    <property type="match status" value="2"/>
</dbReference>
<feature type="domain" description="C3H1-type" evidence="7">
    <location>
        <begin position="83"/>
        <end position="105"/>
    </location>
</feature>
<dbReference type="Gene3D" id="1.20.120.1350">
    <property type="entry name" value="Pneumovirus matrix protein 2 (M2), zinc-binding domain"/>
    <property type="match status" value="1"/>
</dbReference>
<dbReference type="PANTHER" id="PTHR11224:SF10">
    <property type="entry name" value="IP09428P-RELATED"/>
    <property type="match status" value="1"/>
</dbReference>
<keyword evidence="1 5" id="KW-0479">Metal-binding</keyword>
<protein>
    <recommendedName>
        <fullName evidence="7">C3H1-type domain-containing protein</fullName>
    </recommendedName>
</protein>
<dbReference type="InterPro" id="IPR045072">
    <property type="entry name" value="MKRN-like"/>
</dbReference>
<dbReference type="SMART" id="SM00356">
    <property type="entry name" value="ZnF_C3H1"/>
    <property type="match status" value="2"/>
</dbReference>
<evidence type="ECO:0000256" key="3">
    <source>
        <dbReference type="ARBA" id="ARBA00022771"/>
    </source>
</evidence>
<dbReference type="GO" id="GO:0008270">
    <property type="term" value="F:zinc ion binding"/>
    <property type="evidence" value="ECO:0007669"/>
    <property type="project" value="UniProtKB-KW"/>
</dbReference>
<dbReference type="Proteomes" id="UP000268321">
    <property type="component" value="Unassembled WGS sequence"/>
</dbReference>
<dbReference type="GO" id="GO:0061630">
    <property type="term" value="F:ubiquitin protein ligase activity"/>
    <property type="evidence" value="ECO:0007669"/>
    <property type="project" value="InterPro"/>
</dbReference>
<feature type="region of interest" description="Disordered" evidence="6">
    <location>
        <begin position="1"/>
        <end position="47"/>
    </location>
</feature>
<evidence type="ECO:0000256" key="1">
    <source>
        <dbReference type="ARBA" id="ARBA00022723"/>
    </source>
</evidence>
<organism evidence="8 9">
    <name type="scientific">Metschnikowia bicuspidata</name>
    <dbReference type="NCBI Taxonomy" id="27322"/>
    <lineage>
        <taxon>Eukaryota</taxon>
        <taxon>Fungi</taxon>
        <taxon>Dikarya</taxon>
        <taxon>Ascomycota</taxon>
        <taxon>Saccharomycotina</taxon>
        <taxon>Pichiomycetes</taxon>
        <taxon>Metschnikowiaceae</taxon>
        <taxon>Metschnikowia</taxon>
    </lineage>
</organism>
<keyword evidence="4 5" id="KW-0862">Zinc</keyword>
<dbReference type="GO" id="GO:0000209">
    <property type="term" value="P:protein polyubiquitination"/>
    <property type="evidence" value="ECO:0007669"/>
    <property type="project" value="InterPro"/>
</dbReference>